<dbReference type="KEGG" id="mmar:MODMU_1274"/>
<name>I4ETL1_MODI5</name>
<accession>I4ETL1</accession>
<dbReference type="eggNOG" id="ENOG5033BM6">
    <property type="taxonomic scope" value="Bacteria"/>
</dbReference>
<reference evidence="2 3" key="1">
    <citation type="journal article" date="2012" name="J. Bacteriol.">
        <title>Genome Sequence of Radiation-Resistant Modestobacter marinus Strain BC501, a Representative Actinobacterium That Thrives on Calcareous Stone Surfaces.</title>
        <authorList>
            <person name="Normand P."/>
            <person name="Gury J."/>
            <person name="Pujic P."/>
            <person name="Chouaia B."/>
            <person name="Crotti E."/>
            <person name="Brusetti L."/>
            <person name="Daffonchio D."/>
            <person name="Vacherie B."/>
            <person name="Barbe V."/>
            <person name="Medigue C."/>
            <person name="Calteau A."/>
            <person name="Ghodhbane-Gtari F."/>
            <person name="Essoussi I."/>
            <person name="Nouioui I."/>
            <person name="Abbassi-Ghozzi I."/>
            <person name="Gtari M."/>
        </authorList>
    </citation>
    <scope>NUCLEOTIDE SEQUENCE [LARGE SCALE GENOMIC DNA]</scope>
    <source>
        <strain evidence="3">BC 501</strain>
    </source>
</reference>
<dbReference type="Proteomes" id="UP000006461">
    <property type="component" value="Chromosome"/>
</dbReference>
<gene>
    <name evidence="2" type="ordered locus">MODMU_1274</name>
</gene>
<dbReference type="PATRIC" id="fig|477641.3.peg.1206"/>
<dbReference type="STRING" id="477641.MODMU_1274"/>
<dbReference type="OMA" id="DRAHTIV"/>
<feature type="region of interest" description="Disordered" evidence="1">
    <location>
        <begin position="150"/>
        <end position="169"/>
    </location>
</feature>
<evidence type="ECO:0000313" key="3">
    <source>
        <dbReference type="Proteomes" id="UP000006461"/>
    </source>
</evidence>
<proteinExistence type="predicted"/>
<evidence type="ECO:0000313" key="2">
    <source>
        <dbReference type="EMBL" id="CCH86724.1"/>
    </source>
</evidence>
<organism evidence="2 3">
    <name type="scientific">Modestobacter italicus (strain DSM 44449 / CECT 9708 / BC 501)</name>
    <dbReference type="NCBI Taxonomy" id="2732864"/>
    <lineage>
        <taxon>Bacteria</taxon>
        <taxon>Bacillati</taxon>
        <taxon>Actinomycetota</taxon>
        <taxon>Actinomycetes</taxon>
        <taxon>Geodermatophilales</taxon>
        <taxon>Geodermatophilaceae</taxon>
        <taxon>Modestobacter</taxon>
    </lineage>
</organism>
<dbReference type="AlphaFoldDB" id="I4ETL1"/>
<dbReference type="OrthoDB" id="3785441at2"/>
<dbReference type="Pfam" id="PF19457">
    <property type="entry name" value="DUF5994"/>
    <property type="match status" value="1"/>
</dbReference>
<evidence type="ECO:0000256" key="1">
    <source>
        <dbReference type="SAM" id="MobiDB-lite"/>
    </source>
</evidence>
<dbReference type="HOGENOM" id="CLU_100184_2_0_11"/>
<dbReference type="EMBL" id="FO203431">
    <property type="protein sequence ID" value="CCH86724.1"/>
    <property type="molecule type" value="Genomic_DNA"/>
</dbReference>
<dbReference type="InterPro" id="IPR046036">
    <property type="entry name" value="DUF5994"/>
</dbReference>
<keyword evidence="3" id="KW-1185">Reference proteome</keyword>
<sequence>MREVVGRSMTVQRAAGFRNGIDVRVRLRREGAAGDAAVDGAWWPRSRDLGAELPELIAALAMLDVRVERFTYPVEAWEHPVQRKVTVSGRTVRTGAFRSMDPQLVSLTVDGDRRLDLVVVPPEADALTGVRALRLAGLREDSGSPQRVLAAAGSRPRPEVVPLRGVRAG</sequence>
<protein>
    <submittedName>
        <fullName evidence="2">Uncharacterized protein</fullName>
    </submittedName>
</protein>